<organism evidence="3 4">
    <name type="scientific">Leptospira barantonii</name>
    <dbReference type="NCBI Taxonomy" id="2023184"/>
    <lineage>
        <taxon>Bacteria</taxon>
        <taxon>Pseudomonadati</taxon>
        <taxon>Spirochaetota</taxon>
        <taxon>Spirochaetia</taxon>
        <taxon>Leptospirales</taxon>
        <taxon>Leptospiraceae</taxon>
        <taxon>Leptospira</taxon>
    </lineage>
</organism>
<feature type="region of interest" description="Disordered" evidence="1">
    <location>
        <begin position="153"/>
        <end position="180"/>
    </location>
</feature>
<dbReference type="NCBIfam" id="NF047693">
    <property type="entry name" value="LIC11113_fam"/>
    <property type="match status" value="1"/>
</dbReference>
<dbReference type="Proteomes" id="UP000298429">
    <property type="component" value="Unassembled WGS sequence"/>
</dbReference>
<comment type="caution">
    <text evidence="3">The sequence shown here is derived from an EMBL/GenBank/DDBJ whole genome shotgun (WGS) entry which is preliminary data.</text>
</comment>
<dbReference type="AlphaFoldDB" id="A0A5F2B4Q9"/>
<evidence type="ECO:0000256" key="1">
    <source>
        <dbReference type="SAM" id="MobiDB-lite"/>
    </source>
</evidence>
<protein>
    <submittedName>
        <fullName evidence="3">Uncharacterized protein</fullName>
    </submittedName>
</protein>
<keyword evidence="2" id="KW-1133">Transmembrane helix</keyword>
<dbReference type="RefSeq" id="WP_135671118.1">
    <property type="nucleotide sequence ID" value="NZ_RQGN01000056.1"/>
</dbReference>
<evidence type="ECO:0000313" key="4">
    <source>
        <dbReference type="Proteomes" id="UP000298429"/>
    </source>
</evidence>
<gene>
    <name evidence="3" type="ORF">EHQ76_11635</name>
</gene>
<keyword evidence="2" id="KW-0472">Membrane</keyword>
<proteinExistence type="predicted"/>
<accession>A0A5F2B4Q9</accession>
<dbReference type="EMBL" id="RQGN01000056">
    <property type="protein sequence ID" value="TGM00579.1"/>
    <property type="molecule type" value="Genomic_DNA"/>
</dbReference>
<feature type="transmembrane region" description="Helical" evidence="2">
    <location>
        <begin position="21"/>
        <end position="38"/>
    </location>
</feature>
<keyword evidence="2" id="KW-0812">Transmembrane</keyword>
<evidence type="ECO:0000256" key="2">
    <source>
        <dbReference type="SAM" id="Phobius"/>
    </source>
</evidence>
<evidence type="ECO:0000313" key="3">
    <source>
        <dbReference type="EMBL" id="TGM00579.1"/>
    </source>
</evidence>
<reference evidence="3 4" key="1">
    <citation type="journal article" date="2019" name="PLoS Negl. Trop. Dis.">
        <title>Revisiting the worldwide diversity of Leptospira species in the environment.</title>
        <authorList>
            <person name="Vincent A.T."/>
            <person name="Schiettekatte O."/>
            <person name="Bourhy P."/>
            <person name="Veyrier F.J."/>
            <person name="Picardeau M."/>
        </authorList>
    </citation>
    <scope>NUCLEOTIDE SEQUENCE [LARGE SCALE GENOMIC DNA]</scope>
    <source>
        <strain evidence="3 4">201702444</strain>
    </source>
</reference>
<sequence>MRRELRKDCTLFRIFPDVPKTIRFICAYVLILSFFSIGKVQAENESSDSFQEHFHSFLKEFQKRPSSSLARSFRSRYSSFEPPKSCGFEETGRFEKVVYLSYRCKEEKWPGFIYLGTGNEFWKNSSVRISFGEVLEIGKKVFLEVKPSYGEWYKEDSSSDFKKQGKKDKDPIRPQPPKEYKDNFGLRYFLSIAKHPAKRDLKSGKEIFFDSNCPLIFLKKDSDFYWEKAVYYSFQASCVPSSPYSFIRIRSDFLGKIRLDDKDTDQIQEGAKYLGKLKIHSIEADKILWEQEAEIYNE</sequence>
<dbReference type="OrthoDB" id="336733at2"/>
<name>A0A5F2B4Q9_9LEPT</name>